<keyword evidence="2" id="KW-0762">Sugar transport</keyword>
<dbReference type="Pfam" id="PF01547">
    <property type="entry name" value="SBP_bac_1"/>
    <property type="match status" value="1"/>
</dbReference>
<gene>
    <name evidence="2" type="ORF">BJY22_000772</name>
</gene>
<keyword evidence="1" id="KW-0732">Signal</keyword>
<organism evidence="2 3">
    <name type="scientific">Kribbella shirazensis</name>
    <dbReference type="NCBI Taxonomy" id="1105143"/>
    <lineage>
        <taxon>Bacteria</taxon>
        <taxon>Bacillati</taxon>
        <taxon>Actinomycetota</taxon>
        <taxon>Actinomycetes</taxon>
        <taxon>Propionibacteriales</taxon>
        <taxon>Kribbellaceae</taxon>
        <taxon>Kribbella</taxon>
    </lineage>
</organism>
<dbReference type="InterPro" id="IPR006059">
    <property type="entry name" value="SBP"/>
</dbReference>
<evidence type="ECO:0000256" key="1">
    <source>
        <dbReference type="SAM" id="SignalP"/>
    </source>
</evidence>
<dbReference type="SUPFAM" id="SSF53850">
    <property type="entry name" value="Periplasmic binding protein-like II"/>
    <property type="match status" value="1"/>
</dbReference>
<dbReference type="PANTHER" id="PTHR43649">
    <property type="entry name" value="ARABINOSE-BINDING PROTEIN-RELATED"/>
    <property type="match status" value="1"/>
</dbReference>
<dbReference type="AlphaFoldDB" id="A0A7X5ZYW1"/>
<evidence type="ECO:0000313" key="3">
    <source>
        <dbReference type="Proteomes" id="UP000555407"/>
    </source>
</evidence>
<dbReference type="InterPro" id="IPR050490">
    <property type="entry name" value="Bact_solute-bd_prot1"/>
</dbReference>
<keyword evidence="2" id="KW-0813">Transport</keyword>
<sequence length="427" mass="45954">MRPVRHRVGLTVLAAALSVLVGSCGNGVIEESTDGVPPAEATGTLRVLLPSFPPSTKGREAFQKVVDDFHKTYPKMKVEPDFATYKNLNEKMSTSIAAGIPYDVMVTGVGWVQPFASKRIFEDLGKYGVTPDVIKEKSTAALIPAASYDGKLYAYPLIADARAVALRKSAFREAGLDPDKPPASLAEIKTAAEKLTKRDKDGNITRSGFDLASATGFRQSFTTFLASTGTPLYVGGEPNFDNEKGLETLLWIKSMINNVQPYGQTNAAQQPLVLTGEAAMGIVNGGVDCSADGIGQKNCDDLKFFRFNSGKEIEYVGGDLASIGSRSRHKDAAWAFIETLTKPTTLDAIAKLNKKVPAYKDASNSPQAKSNPLSQFVADGLVYAVNENEVPSNWLEMRGNFDIQLTQAVLGQKDPAKVLHNLAGQSR</sequence>
<evidence type="ECO:0000313" key="2">
    <source>
        <dbReference type="EMBL" id="NIK55055.1"/>
    </source>
</evidence>
<name>A0A7X5ZYW1_9ACTN</name>
<reference evidence="2 3" key="1">
    <citation type="submission" date="2020-03" db="EMBL/GenBank/DDBJ databases">
        <title>Sequencing the genomes of 1000 actinobacteria strains.</title>
        <authorList>
            <person name="Klenk H.-P."/>
        </authorList>
    </citation>
    <scope>NUCLEOTIDE SEQUENCE [LARGE SCALE GENOMIC DNA]</scope>
    <source>
        <strain evidence="2 3">DSM 45490</strain>
    </source>
</reference>
<dbReference type="EMBL" id="JAASRO010000001">
    <property type="protein sequence ID" value="NIK55055.1"/>
    <property type="molecule type" value="Genomic_DNA"/>
</dbReference>
<comment type="caution">
    <text evidence="2">The sequence shown here is derived from an EMBL/GenBank/DDBJ whole genome shotgun (WGS) entry which is preliminary data.</text>
</comment>
<dbReference type="Gene3D" id="3.40.190.10">
    <property type="entry name" value="Periplasmic binding protein-like II"/>
    <property type="match status" value="1"/>
</dbReference>
<dbReference type="PROSITE" id="PS51257">
    <property type="entry name" value="PROKAR_LIPOPROTEIN"/>
    <property type="match status" value="1"/>
</dbReference>
<protein>
    <submittedName>
        <fullName evidence="2">Multiple sugar transport system substrate-binding protein</fullName>
    </submittedName>
</protein>
<keyword evidence="3" id="KW-1185">Reference proteome</keyword>
<dbReference type="Proteomes" id="UP000555407">
    <property type="component" value="Unassembled WGS sequence"/>
</dbReference>
<dbReference type="RefSeq" id="WP_337758137.1">
    <property type="nucleotide sequence ID" value="NZ_JAASRO010000001.1"/>
</dbReference>
<feature type="signal peptide" evidence="1">
    <location>
        <begin position="1"/>
        <end position="21"/>
    </location>
</feature>
<dbReference type="PANTHER" id="PTHR43649:SF12">
    <property type="entry name" value="DIACETYLCHITOBIOSE BINDING PROTEIN DASA"/>
    <property type="match status" value="1"/>
</dbReference>
<proteinExistence type="predicted"/>
<feature type="chain" id="PRO_5038766004" evidence="1">
    <location>
        <begin position="22"/>
        <end position="427"/>
    </location>
</feature>
<accession>A0A7X5ZYW1</accession>